<evidence type="ECO:0000313" key="2">
    <source>
        <dbReference type="EMBL" id="PBJ95024.1"/>
    </source>
</evidence>
<dbReference type="Proteomes" id="UP000218102">
    <property type="component" value="Unassembled WGS sequence"/>
</dbReference>
<feature type="compositionally biased region" description="Basic and acidic residues" evidence="1">
    <location>
        <begin position="107"/>
        <end position="118"/>
    </location>
</feature>
<comment type="caution">
    <text evidence="2">The sequence shown here is derived from an EMBL/GenBank/DDBJ whole genome shotgun (WGS) entry which is preliminary data.</text>
</comment>
<sequence length="128" mass="12938">MHSVDFTARPWVMQAEQKVTNPQRSIAMKIMKPHSLLLALCLGLSAPVVLAATDLNDQRAPGTQPHDSGHMNNQGGATGSGTPADAMGTGSGGTDGNDTDNTGGDGTTDRSGSDRSGSERGTGTGSGT</sequence>
<feature type="region of interest" description="Disordered" evidence="1">
    <location>
        <begin position="57"/>
        <end position="128"/>
    </location>
</feature>
<dbReference type="EMBL" id="NTME01000011">
    <property type="protein sequence ID" value="PBJ95024.1"/>
    <property type="molecule type" value="Genomic_DNA"/>
</dbReference>
<accession>A0A2A3M4R5</accession>
<organism evidence="2 3">
    <name type="scientific">Pseudomonas plecoglossicida</name>
    <dbReference type="NCBI Taxonomy" id="70775"/>
    <lineage>
        <taxon>Bacteria</taxon>
        <taxon>Pseudomonadati</taxon>
        <taxon>Pseudomonadota</taxon>
        <taxon>Gammaproteobacteria</taxon>
        <taxon>Pseudomonadales</taxon>
        <taxon>Pseudomonadaceae</taxon>
        <taxon>Pseudomonas</taxon>
    </lineage>
</organism>
<evidence type="ECO:0000313" key="3">
    <source>
        <dbReference type="Proteomes" id="UP000218102"/>
    </source>
</evidence>
<proteinExistence type="predicted"/>
<name>A0A2A3M4R5_PSEDL</name>
<evidence type="ECO:0000256" key="1">
    <source>
        <dbReference type="SAM" id="MobiDB-lite"/>
    </source>
</evidence>
<protein>
    <submittedName>
        <fullName evidence="2">Uncharacterized protein</fullName>
    </submittedName>
</protein>
<gene>
    <name evidence="2" type="ORF">CMV24_13845</name>
</gene>
<reference evidence="2 3" key="1">
    <citation type="submission" date="2017-09" db="EMBL/GenBank/DDBJ databases">
        <authorList>
            <person name="Ehlers B."/>
            <person name="Leendertz F.H."/>
        </authorList>
    </citation>
    <scope>NUCLEOTIDE SEQUENCE [LARGE SCALE GENOMIC DNA]</scope>
    <source>
        <strain evidence="2 3">DJ-1</strain>
    </source>
</reference>
<dbReference type="RefSeq" id="WP_096010105.1">
    <property type="nucleotide sequence ID" value="NZ_NTME01000011.1"/>
</dbReference>
<dbReference type="AlphaFoldDB" id="A0A2A3M4R5"/>